<dbReference type="PANTHER" id="PTHR41244:SF1">
    <property type="entry name" value="GLYCOSYLTRANSFERASE"/>
    <property type="match status" value="1"/>
</dbReference>
<protein>
    <recommendedName>
        <fullName evidence="3">Lipopolysaccharide biosynthesis protein</fullName>
    </recommendedName>
</protein>
<dbReference type="Pfam" id="PF14307">
    <property type="entry name" value="Glyco_tran_WbsX"/>
    <property type="match status" value="1"/>
</dbReference>
<dbReference type="EMBL" id="LR590484">
    <property type="protein sequence ID" value="VTR34905.1"/>
    <property type="molecule type" value="Genomic_DNA"/>
</dbReference>
<dbReference type="GeneID" id="78462181"/>
<dbReference type="InterPro" id="IPR032719">
    <property type="entry name" value="WbsX"/>
</dbReference>
<dbReference type="Gene3D" id="3.20.20.80">
    <property type="entry name" value="Glycosidases"/>
    <property type="match status" value="1"/>
</dbReference>
<name>A0A4U9UMP8_9SPHI</name>
<evidence type="ECO:0000313" key="1">
    <source>
        <dbReference type="EMBL" id="VTR34905.1"/>
    </source>
</evidence>
<evidence type="ECO:0008006" key="3">
    <source>
        <dbReference type="Google" id="ProtNLM"/>
    </source>
</evidence>
<dbReference type="RefSeq" id="WP_028069340.1">
    <property type="nucleotide sequence ID" value="NZ_LR590484.1"/>
</dbReference>
<organism evidence="1 2">
    <name type="scientific">Sphingobacterium thalpophilum</name>
    <dbReference type="NCBI Taxonomy" id="259"/>
    <lineage>
        <taxon>Bacteria</taxon>
        <taxon>Pseudomonadati</taxon>
        <taxon>Bacteroidota</taxon>
        <taxon>Sphingobacteriia</taxon>
        <taxon>Sphingobacteriales</taxon>
        <taxon>Sphingobacteriaceae</taxon>
        <taxon>Sphingobacterium</taxon>
    </lineage>
</organism>
<accession>A0A4U9UMP8</accession>
<proteinExistence type="predicted"/>
<dbReference type="STRING" id="1123265.GCA_000686625_01850"/>
<evidence type="ECO:0000313" key="2">
    <source>
        <dbReference type="Proteomes" id="UP000308196"/>
    </source>
</evidence>
<dbReference type="AlphaFoldDB" id="A0A4U9UMP8"/>
<sequence>MNNKKARIIALYLPQFHPIEENNRWWGKGFTEWTNVGKARPLFKGHYQPKVPSDLGYYDLRYPEIRQQQADLAKDAGIEGFCYWQYYFGDGKMLLEKPFEDVLNLGKPDFPFCLAWANHSWSNKTWQKSRSVLQSDGLLMEQLYAGKKQYEEHFYYNLKAFKDKRYITVDGKPVFLVFDPHAIPDPKVFIATWNELALENGLPGIHFVGIQSSLSGFYYDSQHKRVNYIPKKNEPATSRYKGVLELGFDAVNSRGLFRAELNVKGIKAKILKYCSRKLNLNYIDVYKYKDIIKHLYVEEDKWNNVYPTLLPNWDRTPRSGKAAIIYHDSTPDLFEQHLKKALELVKNKDEDKKLLFLMSWNEWAEGNYVEPDLRYGTGYLDVIKRNIFK</sequence>
<dbReference type="KEGG" id="stha:NCTC11429_01413"/>
<dbReference type="Proteomes" id="UP000308196">
    <property type="component" value="Chromosome"/>
</dbReference>
<dbReference type="CDD" id="cd11579">
    <property type="entry name" value="Glyco_tran_WbsX"/>
    <property type="match status" value="1"/>
</dbReference>
<dbReference type="PANTHER" id="PTHR41244">
    <property type="entry name" value="RHAMNAN SYNTHESIS F"/>
    <property type="match status" value="1"/>
</dbReference>
<reference evidence="1 2" key="1">
    <citation type="submission" date="2019-05" db="EMBL/GenBank/DDBJ databases">
        <authorList>
            <consortium name="Pathogen Informatics"/>
        </authorList>
    </citation>
    <scope>NUCLEOTIDE SEQUENCE [LARGE SCALE GENOMIC DNA]</scope>
    <source>
        <strain evidence="1 2">NCTC11429</strain>
    </source>
</reference>
<gene>
    <name evidence="1" type="ORF">NCTC11429_01413</name>
</gene>